<dbReference type="EMBL" id="BARS01019495">
    <property type="protein sequence ID" value="GAF91557.1"/>
    <property type="molecule type" value="Genomic_DNA"/>
</dbReference>
<reference evidence="2" key="1">
    <citation type="journal article" date="2014" name="Front. Microbiol.">
        <title>High frequency of phylogenetically diverse reductive dehalogenase-homologous genes in deep subseafloor sedimentary metagenomes.</title>
        <authorList>
            <person name="Kawai M."/>
            <person name="Futagami T."/>
            <person name="Toyoda A."/>
            <person name="Takaki Y."/>
            <person name="Nishi S."/>
            <person name="Hori S."/>
            <person name="Arai W."/>
            <person name="Tsubouchi T."/>
            <person name="Morono Y."/>
            <person name="Uchiyama I."/>
            <person name="Ito T."/>
            <person name="Fujiyama A."/>
            <person name="Inagaki F."/>
            <person name="Takami H."/>
        </authorList>
    </citation>
    <scope>NUCLEOTIDE SEQUENCE</scope>
    <source>
        <strain evidence="2">Expedition CK06-06</strain>
    </source>
</reference>
<comment type="caution">
    <text evidence="2">The sequence shown here is derived from an EMBL/GenBank/DDBJ whole genome shotgun (WGS) entry which is preliminary data.</text>
</comment>
<gene>
    <name evidence="2" type="ORF">S01H1_31588</name>
</gene>
<dbReference type="Pfam" id="PF13173">
    <property type="entry name" value="AAA_14"/>
    <property type="match status" value="1"/>
</dbReference>
<dbReference type="SUPFAM" id="SSF52540">
    <property type="entry name" value="P-loop containing nucleoside triphosphate hydrolases"/>
    <property type="match status" value="1"/>
</dbReference>
<dbReference type="Gene3D" id="3.40.50.300">
    <property type="entry name" value="P-loop containing nucleotide triphosphate hydrolases"/>
    <property type="match status" value="1"/>
</dbReference>
<evidence type="ECO:0000313" key="2">
    <source>
        <dbReference type="EMBL" id="GAF91557.1"/>
    </source>
</evidence>
<evidence type="ECO:0000259" key="1">
    <source>
        <dbReference type="Pfam" id="PF13173"/>
    </source>
</evidence>
<accession>X0TTQ9</accession>
<name>X0TTQ9_9ZZZZ</name>
<dbReference type="CDD" id="cd00009">
    <property type="entry name" value="AAA"/>
    <property type="match status" value="1"/>
</dbReference>
<protein>
    <recommendedName>
        <fullName evidence="1">AAA domain-containing protein</fullName>
    </recommendedName>
</protein>
<feature type="non-terminal residue" evidence="2">
    <location>
        <position position="172"/>
    </location>
</feature>
<dbReference type="AlphaFoldDB" id="X0TTQ9"/>
<proteinExistence type="predicted"/>
<dbReference type="GO" id="GO:0005524">
    <property type="term" value="F:ATP binding"/>
    <property type="evidence" value="ECO:0007669"/>
    <property type="project" value="InterPro"/>
</dbReference>
<feature type="domain" description="AAA" evidence="1">
    <location>
        <begin position="55"/>
        <end position="133"/>
    </location>
</feature>
<sequence>MHPMDPDKLARYVSVALPPRPVADCARLRDTTTQGIAWEGVERLMNHKAWIEARPSFLLSGPRGCGKTTALCRVGIHEIACRRNVEYVAVTRFASVLKAGTHDRMNMHRLESADLLLIDELHRFGGLPAWVQSEIVGLIDLRYSQLQQMGAAGTLPIEPLADMMGREVVERF</sequence>
<organism evidence="2">
    <name type="scientific">marine sediment metagenome</name>
    <dbReference type="NCBI Taxonomy" id="412755"/>
    <lineage>
        <taxon>unclassified sequences</taxon>
        <taxon>metagenomes</taxon>
        <taxon>ecological metagenomes</taxon>
    </lineage>
</organism>
<dbReference type="InterPro" id="IPR041682">
    <property type="entry name" value="AAA_14"/>
</dbReference>
<dbReference type="InterPro" id="IPR027417">
    <property type="entry name" value="P-loop_NTPase"/>
</dbReference>